<evidence type="ECO:0000313" key="3">
    <source>
        <dbReference type="Proteomes" id="UP000193467"/>
    </source>
</evidence>
<keyword evidence="3" id="KW-1185">Reference proteome</keyword>
<gene>
    <name evidence="2" type="ORF">BCR35DRAFT_311110</name>
</gene>
<feature type="domain" description="Zn(2)-C6 fungal-type" evidence="1">
    <location>
        <begin position="27"/>
        <end position="60"/>
    </location>
</feature>
<evidence type="ECO:0000313" key="2">
    <source>
        <dbReference type="EMBL" id="ORY45024.1"/>
    </source>
</evidence>
<name>A0A1Y2CDY8_9BASI</name>
<comment type="caution">
    <text evidence="2">The sequence shown here is derived from an EMBL/GenBank/DDBJ whole genome shotgun (WGS) entry which is preliminary data.</text>
</comment>
<dbReference type="InParanoid" id="A0A1Y2CDY8"/>
<evidence type="ECO:0000259" key="1">
    <source>
        <dbReference type="PROSITE" id="PS00463"/>
    </source>
</evidence>
<organism evidence="2 3">
    <name type="scientific">Leucosporidium creatinivorum</name>
    <dbReference type="NCBI Taxonomy" id="106004"/>
    <lineage>
        <taxon>Eukaryota</taxon>
        <taxon>Fungi</taxon>
        <taxon>Dikarya</taxon>
        <taxon>Basidiomycota</taxon>
        <taxon>Pucciniomycotina</taxon>
        <taxon>Microbotryomycetes</taxon>
        <taxon>Leucosporidiales</taxon>
        <taxon>Leucosporidium</taxon>
    </lineage>
</organism>
<dbReference type="GO" id="GO:0000981">
    <property type="term" value="F:DNA-binding transcription factor activity, RNA polymerase II-specific"/>
    <property type="evidence" value="ECO:0007669"/>
    <property type="project" value="InterPro"/>
</dbReference>
<accession>A0A1Y2CDY8</accession>
<protein>
    <recommendedName>
        <fullName evidence="1">Zn(2)-C6 fungal-type domain-containing protein</fullName>
    </recommendedName>
</protein>
<dbReference type="InterPro" id="IPR036864">
    <property type="entry name" value="Zn2-C6_fun-type_DNA-bd_sf"/>
</dbReference>
<sequence length="560" mass="60877">MTNDEKDTDRPPDQDLARFLAPKRIKACSACSLLKKKCTYEHSNDRQGACDRCQRQNLECSGAKSTVSTAVALRTSSPSTSSDSAVISPTSTTAALLNTQLSISLSYHCISLCFAHDLVPGLSGIAIVDTSSLITAFRTRSQDPRAEPSDLLKDEFLALLCFFQGAKISNHSAIIGPSDAPAFADYPFHSSSSRLSALGARRLGVMLALHDQVTTLFDALVARSGNTLPEKIERIVLTCLVIWSTFSARRIPWMHKTSGEGLKAGVELLAEMKTMGLPNGPIMACLADLASLHYMVSGMWGVAPALTTAEYLTISDPNAPTLTEMTSQDEVSAIFALDPQSFNVPPTMTHLHSALQEALISPTPLDVLLPKTWHTVDTLVAFTTRMLTTISPADENYTLLVQQVVTRELGYLGLEIICYRRLWANAALDWDVRERLLVRERERLHKITPRLAEGIRLLLSLNMAPAKNLDSVWLVNNLIANLQDCGVTLQAQVADLTSAQSDALLEGLRCLAFTDEPASRSVAELERIASQDPTAKAAAKDMVESALLQIERGDWAGTAA</sequence>
<dbReference type="CDD" id="cd00067">
    <property type="entry name" value="GAL4"/>
    <property type="match status" value="1"/>
</dbReference>
<dbReference type="EMBL" id="MCGR01000124">
    <property type="protein sequence ID" value="ORY45024.1"/>
    <property type="molecule type" value="Genomic_DNA"/>
</dbReference>
<dbReference type="SMART" id="SM00066">
    <property type="entry name" value="GAL4"/>
    <property type="match status" value="1"/>
</dbReference>
<proteinExistence type="predicted"/>
<dbReference type="Proteomes" id="UP000193467">
    <property type="component" value="Unassembled WGS sequence"/>
</dbReference>
<dbReference type="PROSITE" id="PS00463">
    <property type="entry name" value="ZN2_CY6_FUNGAL_1"/>
    <property type="match status" value="1"/>
</dbReference>
<reference evidence="2 3" key="1">
    <citation type="submission" date="2016-07" db="EMBL/GenBank/DDBJ databases">
        <title>Pervasive Adenine N6-methylation of Active Genes in Fungi.</title>
        <authorList>
            <consortium name="DOE Joint Genome Institute"/>
            <person name="Mondo S.J."/>
            <person name="Dannebaum R.O."/>
            <person name="Kuo R.C."/>
            <person name="Labutti K."/>
            <person name="Haridas S."/>
            <person name="Kuo A."/>
            <person name="Salamov A."/>
            <person name="Ahrendt S.R."/>
            <person name="Lipzen A."/>
            <person name="Sullivan W."/>
            <person name="Andreopoulos W.B."/>
            <person name="Clum A."/>
            <person name="Lindquist E."/>
            <person name="Daum C."/>
            <person name="Ramamoorthy G.K."/>
            <person name="Gryganskyi A."/>
            <person name="Culley D."/>
            <person name="Magnuson J.K."/>
            <person name="James T.Y."/>
            <person name="O'Malley M.A."/>
            <person name="Stajich J.E."/>
            <person name="Spatafora J.W."/>
            <person name="Visel A."/>
            <person name="Grigoriev I.V."/>
        </authorList>
    </citation>
    <scope>NUCLEOTIDE SEQUENCE [LARGE SCALE GENOMIC DNA]</scope>
    <source>
        <strain evidence="2 3">62-1032</strain>
    </source>
</reference>
<dbReference type="SUPFAM" id="SSF57701">
    <property type="entry name" value="Zn2/Cys6 DNA-binding domain"/>
    <property type="match status" value="1"/>
</dbReference>
<dbReference type="InterPro" id="IPR001138">
    <property type="entry name" value="Zn2Cys6_DnaBD"/>
</dbReference>
<dbReference type="GO" id="GO:0008270">
    <property type="term" value="F:zinc ion binding"/>
    <property type="evidence" value="ECO:0007669"/>
    <property type="project" value="InterPro"/>
</dbReference>
<dbReference type="AlphaFoldDB" id="A0A1Y2CDY8"/>